<dbReference type="PANTHER" id="PTHR30004:SF6">
    <property type="entry name" value="D-THREONATE 4-PHOSPHATE DEHYDROGENASE"/>
    <property type="match status" value="1"/>
</dbReference>
<dbReference type="KEGG" id="cace:CACET_c19140"/>
<dbReference type="InterPro" id="IPR005255">
    <property type="entry name" value="PdxA_fam"/>
</dbReference>
<comment type="function">
    <text evidence="2">Catalyzes the NAD-dependent oxidation and subsequent decarboxylation of D-threonate 4-phosphate to produce dihydroxyacetone phosphate (DHAP).</text>
</comment>
<evidence type="ECO:0000256" key="7">
    <source>
        <dbReference type="ARBA" id="ARBA00022723"/>
    </source>
</evidence>
<dbReference type="AlphaFoldDB" id="A0A0D8IFJ1"/>
<evidence type="ECO:0000256" key="1">
    <source>
        <dbReference type="ARBA" id="ARBA00001968"/>
    </source>
</evidence>
<dbReference type="PATRIC" id="fig|84022.5.peg.62"/>
<comment type="similarity">
    <text evidence="3">Belongs to the PdxA family. PdxA2 subfamily.</text>
</comment>
<accession>A0A0D8IFJ1</accession>
<dbReference type="EC" id="1.1.1.408" evidence="5"/>
<gene>
    <name evidence="12" type="primary">pdxA2</name>
    <name evidence="12" type="ORF">CACET_c19140</name>
</gene>
<evidence type="ECO:0000313" key="12">
    <source>
        <dbReference type="EMBL" id="AKL95362.1"/>
    </source>
</evidence>
<evidence type="ECO:0000256" key="10">
    <source>
        <dbReference type="ARBA" id="ARBA00023277"/>
    </source>
</evidence>
<keyword evidence="10" id="KW-0119">Carbohydrate metabolism</keyword>
<dbReference type="Gene3D" id="3.40.718.10">
    <property type="entry name" value="Isopropylmalate Dehydrogenase"/>
    <property type="match status" value="1"/>
</dbReference>
<comment type="cofactor">
    <cofactor evidence="1">
        <name>a divalent metal cation</name>
        <dbReference type="ChEBI" id="CHEBI:60240"/>
    </cofactor>
</comment>
<dbReference type="Proteomes" id="UP000035704">
    <property type="component" value="Chromosome"/>
</dbReference>
<dbReference type="GO" id="GO:0016491">
    <property type="term" value="F:oxidoreductase activity"/>
    <property type="evidence" value="ECO:0007669"/>
    <property type="project" value="UniProtKB-KW"/>
</dbReference>
<dbReference type="NCBIfam" id="TIGR00557">
    <property type="entry name" value="pdxA"/>
    <property type="match status" value="1"/>
</dbReference>
<proteinExistence type="inferred from homology"/>
<evidence type="ECO:0000256" key="4">
    <source>
        <dbReference type="ARBA" id="ARBA00011738"/>
    </source>
</evidence>
<evidence type="ECO:0000256" key="6">
    <source>
        <dbReference type="ARBA" id="ARBA00016951"/>
    </source>
</evidence>
<keyword evidence="13" id="KW-1185">Reference proteome</keyword>
<dbReference type="OrthoDB" id="9801783at2"/>
<dbReference type="GO" id="GO:0051287">
    <property type="term" value="F:NAD binding"/>
    <property type="evidence" value="ECO:0007669"/>
    <property type="project" value="InterPro"/>
</dbReference>
<reference evidence="12 13" key="1">
    <citation type="submission" date="2014-10" db="EMBL/GenBank/DDBJ databases">
        <title>Genome sequence of Clostridium aceticum DSM 1496.</title>
        <authorList>
            <person name="Poehlein A."/>
            <person name="Schiel-Bengelsdorf B."/>
            <person name="Gottschalk G."/>
            <person name="Duerre P."/>
            <person name="Daniel R."/>
        </authorList>
    </citation>
    <scope>NUCLEOTIDE SEQUENCE [LARGE SCALE GENOMIC DNA]</scope>
    <source>
        <strain evidence="12 13">DSM 1496</strain>
    </source>
</reference>
<dbReference type="Pfam" id="PF04166">
    <property type="entry name" value="PdxA"/>
    <property type="match status" value="1"/>
</dbReference>
<name>A0A0D8IFJ1_9CLOT</name>
<dbReference type="EMBL" id="CP009687">
    <property type="protein sequence ID" value="AKL95362.1"/>
    <property type="molecule type" value="Genomic_DNA"/>
</dbReference>
<keyword evidence="7" id="KW-0479">Metal-binding</keyword>
<dbReference type="RefSeq" id="WP_044822910.1">
    <property type="nucleotide sequence ID" value="NZ_CP009687.1"/>
</dbReference>
<evidence type="ECO:0000313" key="13">
    <source>
        <dbReference type="Proteomes" id="UP000035704"/>
    </source>
</evidence>
<dbReference type="GO" id="GO:0046872">
    <property type="term" value="F:metal ion binding"/>
    <property type="evidence" value="ECO:0007669"/>
    <property type="project" value="UniProtKB-KW"/>
</dbReference>
<comment type="subunit">
    <text evidence="4">Homodimer.</text>
</comment>
<dbReference type="STRING" id="84022.CACET_c19140"/>
<comment type="catalytic activity">
    <reaction evidence="11">
        <text>4-O-phospho-D-threonate + NAD(+) = dihydroxyacetone phosphate + CO2 + NADH</text>
        <dbReference type="Rhea" id="RHEA:52396"/>
        <dbReference type="ChEBI" id="CHEBI:16526"/>
        <dbReference type="ChEBI" id="CHEBI:57540"/>
        <dbReference type="ChEBI" id="CHEBI:57642"/>
        <dbReference type="ChEBI" id="CHEBI:57945"/>
        <dbReference type="ChEBI" id="CHEBI:136590"/>
        <dbReference type="EC" id="1.1.1.408"/>
    </reaction>
</comment>
<evidence type="ECO:0000256" key="5">
    <source>
        <dbReference type="ARBA" id="ARBA00012116"/>
    </source>
</evidence>
<sequence length="331" mass="36054">MTKNKPIIGITMGDPAGIGPEIILKSVKHNKVKDCNLVVIGNMDVMSKVKDLIKIEDVQLNKISQVSEGKFQEGVLDVLHMDNINIDELVPGKVQSMAGNAAFEYVVKAVELALNKEIVGIATAPLNKEAMKAAGHHFPGHTEILAHYTDTKNYAMLLYDESLKVIHVSTHVSLRKAIDTLHKDRVASVIEIANETLKKLGYDSPRIGVAGINPHAGEGGLFGDEEEQEIIPAIERKQKEGVQVEGPISPDTIFLRAKQGDYDIVVAMYHDQGHIPLKLIGFHSGVNVTAGLPIIRTSVDHGTAFEIAWKGIANEESMVQSIELAKILSTK</sequence>
<protein>
    <recommendedName>
        <fullName evidence="6">Putative D-threonate 4-phosphate dehydrogenase</fullName>
        <ecNumber evidence="5">1.1.1.408</ecNumber>
    </recommendedName>
</protein>
<evidence type="ECO:0000256" key="11">
    <source>
        <dbReference type="ARBA" id="ARBA00049355"/>
    </source>
</evidence>
<evidence type="ECO:0000256" key="8">
    <source>
        <dbReference type="ARBA" id="ARBA00023002"/>
    </source>
</evidence>
<organism evidence="12 13">
    <name type="scientific">Clostridium aceticum</name>
    <dbReference type="NCBI Taxonomy" id="84022"/>
    <lineage>
        <taxon>Bacteria</taxon>
        <taxon>Bacillati</taxon>
        <taxon>Bacillota</taxon>
        <taxon>Clostridia</taxon>
        <taxon>Eubacteriales</taxon>
        <taxon>Clostridiaceae</taxon>
        <taxon>Clostridium</taxon>
    </lineage>
</organism>
<keyword evidence="8 12" id="KW-0560">Oxidoreductase</keyword>
<evidence type="ECO:0000256" key="2">
    <source>
        <dbReference type="ARBA" id="ARBA00003324"/>
    </source>
</evidence>
<keyword evidence="9" id="KW-0520">NAD</keyword>
<evidence type="ECO:0000256" key="9">
    <source>
        <dbReference type="ARBA" id="ARBA00023027"/>
    </source>
</evidence>
<evidence type="ECO:0000256" key="3">
    <source>
        <dbReference type="ARBA" id="ARBA00009464"/>
    </source>
</evidence>
<dbReference type="SUPFAM" id="SSF53659">
    <property type="entry name" value="Isocitrate/Isopropylmalate dehydrogenase-like"/>
    <property type="match status" value="1"/>
</dbReference>
<dbReference type="PANTHER" id="PTHR30004">
    <property type="entry name" value="4-HYDROXYTHREONINE-4-PHOSPHATE DEHYDROGENASE"/>
    <property type="match status" value="1"/>
</dbReference>